<comment type="function">
    <text evidence="4">Cell wall formation.</text>
</comment>
<dbReference type="InterPro" id="IPR005905">
    <property type="entry name" value="D_ala_D_ala"/>
</dbReference>
<evidence type="ECO:0000259" key="6">
    <source>
        <dbReference type="PROSITE" id="PS50975"/>
    </source>
</evidence>
<comment type="subcellular location">
    <subcellularLocation>
        <location evidence="4">Cytoplasm</location>
    </subcellularLocation>
</comment>
<keyword evidence="2 4" id="KW-0436">Ligase</keyword>
<dbReference type="HAMAP" id="MF_00047">
    <property type="entry name" value="Dala_Dala_lig"/>
    <property type="match status" value="1"/>
</dbReference>
<dbReference type="PROSITE" id="PS50975">
    <property type="entry name" value="ATP_GRASP"/>
    <property type="match status" value="1"/>
</dbReference>
<dbReference type="PANTHER" id="PTHR23132">
    <property type="entry name" value="D-ALANINE--D-ALANINE LIGASE"/>
    <property type="match status" value="1"/>
</dbReference>
<dbReference type="NCBIfam" id="NF002378">
    <property type="entry name" value="PRK01372.1"/>
    <property type="match status" value="1"/>
</dbReference>
<keyword evidence="4" id="KW-0573">Peptidoglycan synthesis</keyword>
<dbReference type="Proteomes" id="UP001279642">
    <property type="component" value="Unassembled WGS sequence"/>
</dbReference>
<organism evidence="7 8">
    <name type="scientific">Dongia soli</name>
    <dbReference type="NCBI Taxonomy" id="600628"/>
    <lineage>
        <taxon>Bacteria</taxon>
        <taxon>Pseudomonadati</taxon>
        <taxon>Pseudomonadota</taxon>
        <taxon>Alphaproteobacteria</taxon>
        <taxon>Rhodospirillales</taxon>
        <taxon>Dongiaceae</taxon>
        <taxon>Dongia</taxon>
    </lineage>
</organism>
<dbReference type="Gene3D" id="3.40.50.20">
    <property type="match status" value="1"/>
</dbReference>
<comment type="pathway">
    <text evidence="4">Cell wall biogenesis; peptidoglycan biosynthesis.</text>
</comment>
<dbReference type="InterPro" id="IPR013815">
    <property type="entry name" value="ATP_grasp_subdomain_1"/>
</dbReference>
<keyword evidence="4" id="KW-0963">Cytoplasm</keyword>
<dbReference type="PANTHER" id="PTHR23132:SF23">
    <property type="entry name" value="D-ALANINE--D-ALANINE LIGASE B"/>
    <property type="match status" value="1"/>
</dbReference>
<keyword evidence="3 4" id="KW-0961">Cell wall biogenesis/degradation</keyword>
<accession>A0ABU5E5G4</accession>
<keyword evidence="5" id="KW-0067">ATP-binding</keyword>
<dbReference type="EC" id="6.3.2.4" evidence="4"/>
<comment type="caution">
    <text evidence="7">The sequence shown here is derived from an EMBL/GenBank/DDBJ whole genome shotgun (WGS) entry which is preliminary data.</text>
</comment>
<dbReference type="Pfam" id="PF07478">
    <property type="entry name" value="Dala_Dala_lig_C"/>
    <property type="match status" value="1"/>
</dbReference>
<protein>
    <recommendedName>
        <fullName evidence="4">D-alanine--D-alanine ligase</fullName>
        <ecNumber evidence="4">6.3.2.4</ecNumber>
    </recommendedName>
    <alternativeName>
        <fullName evidence="4">D-Ala-D-Ala ligase</fullName>
    </alternativeName>
    <alternativeName>
        <fullName evidence="4">D-alanylalanine synthetase</fullName>
    </alternativeName>
</protein>
<dbReference type="Pfam" id="PF01820">
    <property type="entry name" value="Dala_Dala_lig_N"/>
    <property type="match status" value="1"/>
</dbReference>
<evidence type="ECO:0000256" key="1">
    <source>
        <dbReference type="ARBA" id="ARBA00010871"/>
    </source>
</evidence>
<proteinExistence type="inferred from homology"/>
<evidence type="ECO:0000256" key="2">
    <source>
        <dbReference type="ARBA" id="ARBA00022598"/>
    </source>
</evidence>
<dbReference type="NCBIfam" id="TIGR01205">
    <property type="entry name" value="D_ala_D_alaTIGR"/>
    <property type="match status" value="1"/>
</dbReference>
<dbReference type="InterPro" id="IPR011127">
    <property type="entry name" value="Dala_Dala_lig_N"/>
</dbReference>
<dbReference type="SUPFAM" id="SSF56059">
    <property type="entry name" value="Glutathione synthetase ATP-binding domain-like"/>
    <property type="match status" value="1"/>
</dbReference>
<dbReference type="EMBL" id="JAXCLW010000001">
    <property type="protein sequence ID" value="MDY0881284.1"/>
    <property type="molecule type" value="Genomic_DNA"/>
</dbReference>
<evidence type="ECO:0000256" key="3">
    <source>
        <dbReference type="ARBA" id="ARBA00023316"/>
    </source>
</evidence>
<comment type="catalytic activity">
    <reaction evidence="4">
        <text>2 D-alanine + ATP = D-alanyl-D-alanine + ADP + phosphate + H(+)</text>
        <dbReference type="Rhea" id="RHEA:11224"/>
        <dbReference type="ChEBI" id="CHEBI:15378"/>
        <dbReference type="ChEBI" id="CHEBI:30616"/>
        <dbReference type="ChEBI" id="CHEBI:43474"/>
        <dbReference type="ChEBI" id="CHEBI:57416"/>
        <dbReference type="ChEBI" id="CHEBI:57822"/>
        <dbReference type="ChEBI" id="CHEBI:456216"/>
        <dbReference type="EC" id="6.3.2.4"/>
    </reaction>
</comment>
<evidence type="ECO:0000256" key="5">
    <source>
        <dbReference type="PROSITE-ProRule" id="PRU00409"/>
    </source>
</evidence>
<dbReference type="SUPFAM" id="SSF52440">
    <property type="entry name" value="PreATP-grasp domain"/>
    <property type="match status" value="1"/>
</dbReference>
<dbReference type="Gene3D" id="3.30.1490.20">
    <property type="entry name" value="ATP-grasp fold, A domain"/>
    <property type="match status" value="1"/>
</dbReference>
<evidence type="ECO:0000313" key="8">
    <source>
        <dbReference type="Proteomes" id="UP001279642"/>
    </source>
</evidence>
<keyword evidence="4" id="KW-0133">Cell shape</keyword>
<feature type="domain" description="ATP-grasp" evidence="6">
    <location>
        <begin position="103"/>
        <end position="304"/>
    </location>
</feature>
<dbReference type="RefSeq" id="WP_320506353.1">
    <property type="nucleotide sequence ID" value="NZ_JAXCLW010000001.1"/>
</dbReference>
<dbReference type="Gene3D" id="3.30.470.20">
    <property type="entry name" value="ATP-grasp fold, B domain"/>
    <property type="match status" value="1"/>
</dbReference>
<dbReference type="GO" id="GO:0008716">
    <property type="term" value="F:D-alanine-D-alanine ligase activity"/>
    <property type="evidence" value="ECO:0007669"/>
    <property type="project" value="UniProtKB-EC"/>
</dbReference>
<sequence length="310" mass="33183">MKRVTVLMGGPSAEREVSLTSGAECAAALSEAGYTVATIDVGKDLKALITAIEAQRPDVIFNALHGRWVEDGNIQGVLNFIGIPYTHSGVMASAIAMDKPMAKRVFAAAGLRCPEGVILDKAAVMRGDVMARPYVVKPANEGSSVGVCIARIGDNDPFAEANWSDDMPLLVERFIPGRELTVAVIGGKDGDRAMMVTELRPHSGFYDYTNKYTGGKTVHLCPAPLPEAVTAEAMRMAVVAHQSIGCRGVSRCDFRYDDTTGGGPEHLYLLEINTQPGMTPLSLVPEQARALGMSYPELVSWMVENAACDH</sequence>
<keyword evidence="8" id="KW-1185">Reference proteome</keyword>
<comment type="similarity">
    <text evidence="1 4">Belongs to the D-alanine--D-alanine ligase family.</text>
</comment>
<gene>
    <name evidence="4" type="primary">ddl</name>
    <name evidence="7" type="ORF">SMD27_00370</name>
</gene>
<keyword evidence="5" id="KW-0547">Nucleotide-binding</keyword>
<name>A0ABU5E5G4_9PROT</name>
<evidence type="ECO:0000313" key="7">
    <source>
        <dbReference type="EMBL" id="MDY0881284.1"/>
    </source>
</evidence>
<reference evidence="7 8" key="1">
    <citation type="journal article" date="2016" name="Antonie Van Leeuwenhoek">
        <title>Dongia soli sp. nov., isolated from soil from Dokdo, Korea.</title>
        <authorList>
            <person name="Kim D.U."/>
            <person name="Lee H."/>
            <person name="Kim H."/>
            <person name="Kim S.G."/>
            <person name="Ka J.O."/>
        </authorList>
    </citation>
    <scope>NUCLEOTIDE SEQUENCE [LARGE SCALE GENOMIC DNA]</scope>
    <source>
        <strain evidence="7 8">D78</strain>
    </source>
</reference>
<dbReference type="InterPro" id="IPR011095">
    <property type="entry name" value="Dala_Dala_lig_C"/>
</dbReference>
<dbReference type="InterPro" id="IPR011761">
    <property type="entry name" value="ATP-grasp"/>
</dbReference>
<dbReference type="PIRSF" id="PIRSF039102">
    <property type="entry name" value="Ddl/VanB"/>
    <property type="match status" value="1"/>
</dbReference>
<evidence type="ECO:0000256" key="4">
    <source>
        <dbReference type="HAMAP-Rule" id="MF_00047"/>
    </source>
</evidence>
<dbReference type="InterPro" id="IPR016185">
    <property type="entry name" value="PreATP-grasp_dom_sf"/>
</dbReference>